<comment type="subcellular location">
    <subcellularLocation>
        <location evidence="1">Nucleus</location>
    </subcellularLocation>
</comment>
<name>A0ABY7G4Q7_MYAAR</name>
<evidence type="ECO:0000256" key="5">
    <source>
        <dbReference type="ARBA" id="ARBA00022884"/>
    </source>
</evidence>
<evidence type="ECO:0000256" key="2">
    <source>
        <dbReference type="ARBA" id="ARBA00006850"/>
    </source>
</evidence>
<reference evidence="9" key="1">
    <citation type="submission" date="2022-11" db="EMBL/GenBank/DDBJ databases">
        <title>Centuries of genome instability and evolution in soft-shell clam transmissible cancer (bioRxiv).</title>
        <authorList>
            <person name="Hart S.F.M."/>
            <person name="Yonemitsu M.A."/>
            <person name="Giersch R.M."/>
            <person name="Beal B.F."/>
            <person name="Arriagada G."/>
            <person name="Davis B.W."/>
            <person name="Ostrander E.A."/>
            <person name="Goff S.P."/>
            <person name="Metzger M.J."/>
        </authorList>
    </citation>
    <scope>NUCLEOTIDE SEQUENCE</scope>
    <source>
        <strain evidence="9">MELC-2E11</strain>
        <tissue evidence="9">Siphon/mantle</tissue>
    </source>
</reference>
<keyword evidence="8" id="KW-0687">Ribonucleoprotein</keyword>
<dbReference type="PANTHER" id="PTHR20971">
    <property type="entry name" value="U6 SNRNA-ASSOCIATED PROTEIN"/>
    <property type="match status" value="1"/>
</dbReference>
<dbReference type="PANTHER" id="PTHR20971:SF0">
    <property type="entry name" value="U6 SNRNA-ASSOCIATED SM-LIKE PROTEIN LSM5"/>
    <property type="match status" value="1"/>
</dbReference>
<feature type="non-terminal residue" evidence="9">
    <location>
        <position position="103"/>
    </location>
</feature>
<dbReference type="EMBL" id="CP111026">
    <property type="protein sequence ID" value="WAR28294.1"/>
    <property type="molecule type" value="Genomic_DNA"/>
</dbReference>
<protein>
    <submittedName>
        <fullName evidence="9">LSM5-like protein</fullName>
    </submittedName>
</protein>
<comment type="similarity">
    <text evidence="2">Belongs to the snRNP Sm proteins family.</text>
</comment>
<evidence type="ECO:0000256" key="3">
    <source>
        <dbReference type="ARBA" id="ARBA00022664"/>
    </source>
</evidence>
<organism evidence="9 10">
    <name type="scientific">Mya arenaria</name>
    <name type="common">Soft-shell clam</name>
    <dbReference type="NCBI Taxonomy" id="6604"/>
    <lineage>
        <taxon>Eukaryota</taxon>
        <taxon>Metazoa</taxon>
        <taxon>Spiralia</taxon>
        <taxon>Lophotrochozoa</taxon>
        <taxon>Mollusca</taxon>
        <taxon>Bivalvia</taxon>
        <taxon>Autobranchia</taxon>
        <taxon>Heteroconchia</taxon>
        <taxon>Euheterodonta</taxon>
        <taxon>Imparidentia</taxon>
        <taxon>Neoheterodontei</taxon>
        <taxon>Myida</taxon>
        <taxon>Myoidea</taxon>
        <taxon>Myidae</taxon>
        <taxon>Mya</taxon>
    </lineage>
</organism>
<evidence type="ECO:0000256" key="4">
    <source>
        <dbReference type="ARBA" id="ARBA00022728"/>
    </source>
</evidence>
<dbReference type="Gene3D" id="2.30.30.100">
    <property type="match status" value="1"/>
</dbReference>
<evidence type="ECO:0000256" key="8">
    <source>
        <dbReference type="ARBA" id="ARBA00023274"/>
    </source>
</evidence>
<keyword evidence="3" id="KW-0507">mRNA processing</keyword>
<evidence type="ECO:0000313" key="10">
    <source>
        <dbReference type="Proteomes" id="UP001164746"/>
    </source>
</evidence>
<keyword evidence="10" id="KW-1185">Reference proteome</keyword>
<gene>
    <name evidence="9" type="ORF">MAR_013998</name>
</gene>
<evidence type="ECO:0000256" key="1">
    <source>
        <dbReference type="ARBA" id="ARBA00004123"/>
    </source>
</evidence>
<proteinExistence type="inferred from homology"/>
<dbReference type="InterPro" id="IPR033871">
    <property type="entry name" value="LSm5"/>
</dbReference>
<keyword evidence="5" id="KW-0694">RNA-binding</keyword>
<evidence type="ECO:0000256" key="7">
    <source>
        <dbReference type="ARBA" id="ARBA00023242"/>
    </source>
</evidence>
<evidence type="ECO:0000256" key="6">
    <source>
        <dbReference type="ARBA" id="ARBA00023187"/>
    </source>
</evidence>
<keyword evidence="6" id="KW-0508">mRNA splicing</keyword>
<keyword evidence="4" id="KW-0747">Spliceosome</keyword>
<sequence>MDSWTSSFMEGRSYHVNLEGGISTKAPVRSGASQVHCFSLKLVDKCIGSRIHIIMKNDKEIVGILLGWCQEGKDQSLDPYAFFLEEIICIVVYEDVDGYTFTM</sequence>
<evidence type="ECO:0000313" key="9">
    <source>
        <dbReference type="EMBL" id="WAR28294.1"/>
    </source>
</evidence>
<dbReference type="Proteomes" id="UP001164746">
    <property type="component" value="Chromosome 15"/>
</dbReference>
<keyword evidence="7" id="KW-0539">Nucleus</keyword>
<accession>A0ABY7G4Q7</accession>